<sequence length="158" mass="17663">MHIILALLYLSLMVAPECSTLPTKGNSTRHVNSIINIAQITLIHIKKLRAKLPVAPHIEVTTPSIEGLTGISRDLGLLDNDLQSPVLELLSQIQTDVSSLEGRVRSFALTMDCPIQARRRLETSPASLYPDSYLYLMLTKVERYLENLVLNKEKLKVC</sequence>
<evidence type="ECO:0000313" key="2">
    <source>
        <dbReference type="Ensembl" id="ENSAPEP00000010081.1"/>
    </source>
</evidence>
<dbReference type="Ensembl" id="ENSAPET00000010355.1">
    <property type="protein sequence ID" value="ENSAPEP00000010081.1"/>
    <property type="gene ID" value="ENSAPEG00000007244.1"/>
</dbReference>
<dbReference type="Gene3D" id="1.20.1250.10">
    <property type="match status" value="1"/>
</dbReference>
<evidence type="ECO:0000313" key="3">
    <source>
        <dbReference type="Proteomes" id="UP000265080"/>
    </source>
</evidence>
<dbReference type="GeneTree" id="ENSGT01030000234865"/>
<reference evidence="2" key="2">
    <citation type="submission" date="2025-08" db="UniProtKB">
        <authorList>
            <consortium name="Ensembl"/>
        </authorList>
    </citation>
    <scope>IDENTIFICATION</scope>
</reference>
<accession>A0A3P8SCT2</accession>
<dbReference type="SUPFAM" id="SSF47266">
    <property type="entry name" value="4-helical cytokines"/>
    <property type="match status" value="1"/>
</dbReference>
<evidence type="ECO:0000256" key="1">
    <source>
        <dbReference type="SAM" id="SignalP"/>
    </source>
</evidence>
<keyword evidence="3" id="KW-1185">Reference proteome</keyword>
<reference evidence="2 3" key="1">
    <citation type="submission" date="2018-03" db="EMBL/GenBank/DDBJ databases">
        <title>Finding Nemo's genes: A chromosome-scale reference assembly of the genome of the orange clownfish Amphiprion percula.</title>
        <authorList>
            <person name="Lehmann R."/>
        </authorList>
    </citation>
    <scope>NUCLEOTIDE SEQUENCE</scope>
</reference>
<protein>
    <recommendedName>
        <fullName evidence="4">Leptin</fullName>
    </recommendedName>
</protein>
<dbReference type="InterPro" id="IPR009079">
    <property type="entry name" value="4_helix_cytokine-like_core"/>
</dbReference>
<feature type="signal peptide" evidence="1">
    <location>
        <begin position="1"/>
        <end position="20"/>
    </location>
</feature>
<dbReference type="AlphaFoldDB" id="A0A3P8SCT2"/>
<feature type="chain" id="PRO_5018164666" description="Leptin" evidence="1">
    <location>
        <begin position="21"/>
        <end position="158"/>
    </location>
</feature>
<reference evidence="2" key="3">
    <citation type="submission" date="2025-09" db="UniProtKB">
        <authorList>
            <consortium name="Ensembl"/>
        </authorList>
    </citation>
    <scope>IDENTIFICATION</scope>
</reference>
<name>A0A3P8SCT2_AMPPE</name>
<evidence type="ECO:0008006" key="4">
    <source>
        <dbReference type="Google" id="ProtNLM"/>
    </source>
</evidence>
<dbReference type="OMA" id="QITLVHI"/>
<keyword evidence="1" id="KW-0732">Signal</keyword>
<proteinExistence type="predicted"/>
<organism evidence="2 3">
    <name type="scientific">Amphiprion percula</name>
    <name type="common">Orange clownfish</name>
    <name type="synonym">Lutjanus percula</name>
    <dbReference type="NCBI Taxonomy" id="161767"/>
    <lineage>
        <taxon>Eukaryota</taxon>
        <taxon>Metazoa</taxon>
        <taxon>Chordata</taxon>
        <taxon>Craniata</taxon>
        <taxon>Vertebrata</taxon>
        <taxon>Euteleostomi</taxon>
        <taxon>Actinopterygii</taxon>
        <taxon>Neopterygii</taxon>
        <taxon>Teleostei</taxon>
        <taxon>Neoteleostei</taxon>
        <taxon>Acanthomorphata</taxon>
        <taxon>Ovalentaria</taxon>
        <taxon>Pomacentridae</taxon>
        <taxon>Amphiprion</taxon>
    </lineage>
</organism>
<dbReference type="Proteomes" id="UP000265080">
    <property type="component" value="Chromosome 21"/>
</dbReference>
<dbReference type="STRING" id="161767.ENSAPEP00000010081"/>